<dbReference type="OrthoDB" id="2322999at2759"/>
<organism evidence="2 3">
    <name type="scientific">Zopfia rhizophila CBS 207.26</name>
    <dbReference type="NCBI Taxonomy" id="1314779"/>
    <lineage>
        <taxon>Eukaryota</taxon>
        <taxon>Fungi</taxon>
        <taxon>Dikarya</taxon>
        <taxon>Ascomycota</taxon>
        <taxon>Pezizomycotina</taxon>
        <taxon>Dothideomycetes</taxon>
        <taxon>Dothideomycetes incertae sedis</taxon>
        <taxon>Zopfiaceae</taxon>
        <taxon>Zopfia</taxon>
    </lineage>
</organism>
<evidence type="ECO:0000256" key="1">
    <source>
        <dbReference type="SAM" id="MobiDB-lite"/>
    </source>
</evidence>
<keyword evidence="3" id="KW-1185">Reference proteome</keyword>
<dbReference type="EMBL" id="ML994640">
    <property type="protein sequence ID" value="KAF2183883.1"/>
    <property type="molecule type" value="Genomic_DNA"/>
</dbReference>
<protein>
    <submittedName>
        <fullName evidence="2">Uncharacterized protein</fullName>
    </submittedName>
</protein>
<proteinExistence type="predicted"/>
<reference evidence="2" key="1">
    <citation type="journal article" date="2020" name="Stud. Mycol.">
        <title>101 Dothideomycetes genomes: a test case for predicting lifestyles and emergence of pathogens.</title>
        <authorList>
            <person name="Haridas S."/>
            <person name="Albert R."/>
            <person name="Binder M."/>
            <person name="Bloem J."/>
            <person name="Labutti K."/>
            <person name="Salamov A."/>
            <person name="Andreopoulos B."/>
            <person name="Baker S."/>
            <person name="Barry K."/>
            <person name="Bills G."/>
            <person name="Bluhm B."/>
            <person name="Cannon C."/>
            <person name="Castanera R."/>
            <person name="Culley D."/>
            <person name="Daum C."/>
            <person name="Ezra D."/>
            <person name="Gonzalez J."/>
            <person name="Henrissat B."/>
            <person name="Kuo A."/>
            <person name="Liang C."/>
            <person name="Lipzen A."/>
            <person name="Lutzoni F."/>
            <person name="Magnuson J."/>
            <person name="Mondo S."/>
            <person name="Nolan M."/>
            <person name="Ohm R."/>
            <person name="Pangilinan J."/>
            <person name="Park H.-J."/>
            <person name="Ramirez L."/>
            <person name="Alfaro M."/>
            <person name="Sun H."/>
            <person name="Tritt A."/>
            <person name="Yoshinaga Y."/>
            <person name="Zwiers L.-H."/>
            <person name="Turgeon B."/>
            <person name="Goodwin S."/>
            <person name="Spatafora J."/>
            <person name="Crous P."/>
            <person name="Grigoriev I."/>
        </authorList>
    </citation>
    <scope>NUCLEOTIDE SEQUENCE</scope>
    <source>
        <strain evidence="2">CBS 207.26</strain>
    </source>
</reference>
<dbReference type="AlphaFoldDB" id="A0A6A6DXW7"/>
<name>A0A6A6DXW7_9PEZI</name>
<dbReference type="Proteomes" id="UP000800200">
    <property type="component" value="Unassembled WGS sequence"/>
</dbReference>
<gene>
    <name evidence="2" type="ORF">K469DRAFT_710261</name>
</gene>
<feature type="region of interest" description="Disordered" evidence="1">
    <location>
        <begin position="307"/>
        <end position="329"/>
    </location>
</feature>
<accession>A0A6A6DXW7</accession>
<evidence type="ECO:0000313" key="2">
    <source>
        <dbReference type="EMBL" id="KAF2183883.1"/>
    </source>
</evidence>
<evidence type="ECO:0000313" key="3">
    <source>
        <dbReference type="Proteomes" id="UP000800200"/>
    </source>
</evidence>
<sequence length="329" mass="36607">MSPDSFLPRTARLYRTSFYLSHLTYSIRGAGSASGIVGSTSPSAFAQIVNLILPISPRHNHSKGDNRIPLLKLACFQLASKNRRALPTWSALRTMAYRGAKPFDVPGLNRTLKVQDLEESRKIYNVLPDDSQQPAILESHIHNLAALFVRNRAERVLGIYLAHGHFAAPDDTTLLGVNYDKPYCRWARPTAIRTVDLSNVHGHIFILTDHGFHAYEYQTGPLPDLSGVDSAFLPELAEYLITNKLSKLVGLQVIDPNPTRMLELILPQGTVMLDVSVLNGCVPTRQTGWKFESEDGEPRVCQANETHGQHANGHDIYNKGNPHPKLETF</sequence>